<dbReference type="GO" id="GO:0020037">
    <property type="term" value="F:heme binding"/>
    <property type="evidence" value="ECO:0007669"/>
    <property type="project" value="InterPro"/>
</dbReference>
<feature type="binding site" description="axial binding residue" evidence="3">
    <location>
        <position position="149"/>
    </location>
    <ligand>
        <name>heme</name>
        <dbReference type="ChEBI" id="CHEBI:30413"/>
    </ligand>
    <ligandPart>
        <name>Fe</name>
        <dbReference type="ChEBI" id="CHEBI:18248"/>
    </ligandPart>
</feature>
<dbReference type="InterPro" id="IPR017972">
    <property type="entry name" value="Cyt_P450_CS"/>
</dbReference>
<proteinExistence type="inferred from homology"/>
<organism evidence="5">
    <name type="scientific">Heterosigma akashiwo</name>
    <name type="common">Chromophytic alga</name>
    <name type="synonym">Heterosigma carterae</name>
    <dbReference type="NCBI Taxonomy" id="2829"/>
    <lineage>
        <taxon>Eukaryota</taxon>
        <taxon>Sar</taxon>
        <taxon>Stramenopiles</taxon>
        <taxon>Ochrophyta</taxon>
        <taxon>Raphidophyceae</taxon>
        <taxon>Chattonellales</taxon>
        <taxon>Chattonellaceae</taxon>
        <taxon>Heterosigma</taxon>
    </lineage>
</organism>
<reference evidence="5" key="1">
    <citation type="submission" date="2021-01" db="EMBL/GenBank/DDBJ databases">
        <authorList>
            <person name="Corre E."/>
            <person name="Pelletier E."/>
            <person name="Niang G."/>
            <person name="Scheremetjew M."/>
            <person name="Finn R."/>
            <person name="Kale V."/>
            <person name="Holt S."/>
            <person name="Cochrane G."/>
            <person name="Meng A."/>
            <person name="Brown T."/>
            <person name="Cohen L."/>
        </authorList>
    </citation>
    <scope>NUCLEOTIDE SEQUENCE</scope>
    <source>
        <strain evidence="5">CCMP3107</strain>
    </source>
</reference>
<dbReference type="EMBL" id="HBIU01011826">
    <property type="protein sequence ID" value="CAE0626571.1"/>
    <property type="molecule type" value="Transcribed_RNA"/>
</dbReference>
<comment type="similarity">
    <text evidence="2 4">Belongs to the cytochrome P450 family.</text>
</comment>
<comment type="cofactor">
    <cofactor evidence="1 3">
        <name>heme</name>
        <dbReference type="ChEBI" id="CHEBI:30413"/>
    </cofactor>
</comment>
<dbReference type="PRINTS" id="PR00385">
    <property type="entry name" value="P450"/>
</dbReference>
<evidence type="ECO:0000256" key="3">
    <source>
        <dbReference type="PIRSR" id="PIRSR602401-1"/>
    </source>
</evidence>
<dbReference type="InterPro" id="IPR050121">
    <property type="entry name" value="Cytochrome_P450_monoxygenase"/>
</dbReference>
<dbReference type="Gene3D" id="1.10.630.10">
    <property type="entry name" value="Cytochrome P450"/>
    <property type="match status" value="1"/>
</dbReference>
<keyword evidence="4" id="KW-0503">Monooxygenase</keyword>
<dbReference type="PANTHER" id="PTHR24305">
    <property type="entry name" value="CYTOCHROME P450"/>
    <property type="match status" value="1"/>
</dbReference>
<dbReference type="SUPFAM" id="SSF48264">
    <property type="entry name" value="Cytochrome P450"/>
    <property type="match status" value="1"/>
</dbReference>
<sequence length="205" mass="23019">MTTLCAAGHDTTAFFGCYFTFLLARHPRVQNKLKDHVRSVLKDGQLTPEVINTLLNGYLGQVFNETLRLYSVIPFIKREACKDTVVDSMGKIIDIPKGVELLIPICLINRDKDLWEDPNAFRPERWEGLPTSPSAKQGFFCFSYGTRSCIGKSMARVEMAAMAVRLVTRFSFREPPGGFRPDIVGGISLTSRNGIWVRVEKEEAA</sequence>
<name>A0A7S3UXI0_HETAK</name>
<dbReference type="InterPro" id="IPR002401">
    <property type="entry name" value="Cyt_P450_E_grp-I"/>
</dbReference>
<evidence type="ECO:0000313" key="5">
    <source>
        <dbReference type="EMBL" id="CAE0626571.1"/>
    </source>
</evidence>
<dbReference type="AlphaFoldDB" id="A0A7S3UXI0"/>
<gene>
    <name evidence="5" type="ORF">HAKA00212_LOCUS5246</name>
</gene>
<dbReference type="PRINTS" id="PR00463">
    <property type="entry name" value="EP450I"/>
</dbReference>
<dbReference type="GO" id="GO:0005506">
    <property type="term" value="F:iron ion binding"/>
    <property type="evidence" value="ECO:0007669"/>
    <property type="project" value="InterPro"/>
</dbReference>
<accession>A0A7S3UXI0</accession>
<evidence type="ECO:0000256" key="2">
    <source>
        <dbReference type="ARBA" id="ARBA00010617"/>
    </source>
</evidence>
<dbReference type="Pfam" id="PF00067">
    <property type="entry name" value="p450"/>
    <property type="match status" value="1"/>
</dbReference>
<dbReference type="InterPro" id="IPR001128">
    <property type="entry name" value="Cyt_P450"/>
</dbReference>
<keyword evidence="3 4" id="KW-0408">Iron</keyword>
<keyword evidence="3 4" id="KW-0349">Heme</keyword>
<protein>
    <recommendedName>
        <fullName evidence="6">Cytochrome P450</fullName>
    </recommendedName>
</protein>
<dbReference type="PROSITE" id="PS00086">
    <property type="entry name" value="CYTOCHROME_P450"/>
    <property type="match status" value="1"/>
</dbReference>
<evidence type="ECO:0000256" key="4">
    <source>
        <dbReference type="RuleBase" id="RU000461"/>
    </source>
</evidence>
<dbReference type="PANTHER" id="PTHR24305:SF166">
    <property type="entry name" value="CYTOCHROME P450 12A4, MITOCHONDRIAL-RELATED"/>
    <property type="match status" value="1"/>
</dbReference>
<evidence type="ECO:0000256" key="1">
    <source>
        <dbReference type="ARBA" id="ARBA00001971"/>
    </source>
</evidence>
<keyword evidence="3 4" id="KW-0479">Metal-binding</keyword>
<keyword evidence="4" id="KW-0560">Oxidoreductase</keyword>
<dbReference type="InterPro" id="IPR036396">
    <property type="entry name" value="Cyt_P450_sf"/>
</dbReference>
<dbReference type="GO" id="GO:0016705">
    <property type="term" value="F:oxidoreductase activity, acting on paired donors, with incorporation or reduction of molecular oxygen"/>
    <property type="evidence" value="ECO:0007669"/>
    <property type="project" value="InterPro"/>
</dbReference>
<evidence type="ECO:0008006" key="6">
    <source>
        <dbReference type="Google" id="ProtNLM"/>
    </source>
</evidence>
<dbReference type="GO" id="GO:0004497">
    <property type="term" value="F:monooxygenase activity"/>
    <property type="evidence" value="ECO:0007669"/>
    <property type="project" value="UniProtKB-KW"/>
</dbReference>